<proteinExistence type="predicted"/>
<dbReference type="EMBL" id="AALMIS010000015">
    <property type="protein sequence ID" value="EDB1110601.1"/>
    <property type="molecule type" value="Genomic_DNA"/>
</dbReference>
<protein>
    <submittedName>
        <fullName evidence="1">Uncharacterized protein</fullName>
    </submittedName>
</protein>
<gene>
    <name evidence="1" type="ORF">DT951_02560</name>
    <name evidence="2" type="ORF">F9I23_04045</name>
</gene>
<accession>A0A5T1VXI6</accession>
<name>A0A5T1VXI6_CAMJU</name>
<reference evidence="2" key="2">
    <citation type="submission" date="2019-10" db="EMBL/GenBank/DDBJ databases">
        <authorList>
            <consortium name="NARMS: The National Antimicrobial Resistance Monitoring System"/>
        </authorList>
    </citation>
    <scope>NUCLEOTIDE SEQUENCE</scope>
    <source>
        <strain evidence="2">CVM N19C214</strain>
    </source>
</reference>
<comment type="caution">
    <text evidence="1">The sequence shown here is derived from an EMBL/GenBank/DDBJ whole genome shotgun (WGS) entry which is preliminary data.</text>
</comment>
<sequence length="132" mass="16042">MIEKNEEYKNYYQELQSKKHKNINIDSFLNGLSSDKIRQTFSTNNIWQYNHFEIESIVKSFQINNDFYHEFFIFFSSAMDTQMQEKYDLKNNLFQAYSDFLDLEENKIKKEEILKIIKEQNHDCILLKLITS</sequence>
<organism evidence="1">
    <name type="scientific">Campylobacter jejuni</name>
    <dbReference type="NCBI Taxonomy" id="197"/>
    <lineage>
        <taxon>Bacteria</taxon>
        <taxon>Pseudomonadati</taxon>
        <taxon>Campylobacterota</taxon>
        <taxon>Epsilonproteobacteria</taxon>
        <taxon>Campylobacterales</taxon>
        <taxon>Campylobacteraceae</taxon>
        <taxon>Campylobacter</taxon>
    </lineage>
</organism>
<dbReference type="EMBL" id="AACQOQ010000003">
    <property type="protein sequence ID" value="EAL7131976.1"/>
    <property type="molecule type" value="Genomic_DNA"/>
</dbReference>
<reference evidence="1" key="1">
    <citation type="submission" date="2018-07" db="EMBL/GenBank/DDBJ databases">
        <authorList>
            <consortium name="PulseNet: The National Subtyping Network for Foodborne Disease Surveillance"/>
            <person name="Tarr C.L."/>
            <person name="Trees E."/>
            <person name="Katz L.S."/>
            <person name="Carleton-Romer H.A."/>
            <person name="Stroika S."/>
            <person name="Kucerova Z."/>
            <person name="Roache K.F."/>
            <person name="Sabol A.L."/>
            <person name="Besser J."/>
            <person name="Gerner-Smidt P."/>
        </authorList>
    </citation>
    <scope>NUCLEOTIDE SEQUENCE</scope>
    <source>
        <strain evidence="1">PNUSAC005203</strain>
    </source>
</reference>
<evidence type="ECO:0000313" key="1">
    <source>
        <dbReference type="EMBL" id="EAL7131976.1"/>
    </source>
</evidence>
<evidence type="ECO:0000313" key="2">
    <source>
        <dbReference type="EMBL" id="EDB1110601.1"/>
    </source>
</evidence>
<dbReference type="AlphaFoldDB" id="A0A5T1VXI6"/>